<proteinExistence type="predicted"/>
<reference evidence="1" key="1">
    <citation type="journal article" date="2014" name="Front. Microbiol.">
        <title>High frequency of phylogenetically diverse reductive dehalogenase-homologous genes in deep subseafloor sedimentary metagenomes.</title>
        <authorList>
            <person name="Kawai M."/>
            <person name="Futagami T."/>
            <person name="Toyoda A."/>
            <person name="Takaki Y."/>
            <person name="Nishi S."/>
            <person name="Hori S."/>
            <person name="Arai W."/>
            <person name="Tsubouchi T."/>
            <person name="Morono Y."/>
            <person name="Uchiyama I."/>
            <person name="Ito T."/>
            <person name="Fujiyama A."/>
            <person name="Inagaki F."/>
            <person name="Takami H."/>
        </authorList>
    </citation>
    <scope>NUCLEOTIDE SEQUENCE</scope>
    <source>
        <strain evidence="1">Expedition CK06-06</strain>
    </source>
</reference>
<evidence type="ECO:0000313" key="1">
    <source>
        <dbReference type="EMBL" id="GAG70150.1"/>
    </source>
</evidence>
<comment type="caution">
    <text evidence="1">The sequence shown here is derived from an EMBL/GenBank/DDBJ whole genome shotgun (WGS) entry which is preliminary data.</text>
</comment>
<name>X0ZKH6_9ZZZZ</name>
<sequence>GNSMKTAEIIKKLNKVADIVCELSSEMVLSQDDSEYLYATWNKIEKVIENVEKEGK</sequence>
<accession>X0ZKH6</accession>
<feature type="non-terminal residue" evidence="1">
    <location>
        <position position="1"/>
    </location>
</feature>
<dbReference type="AlphaFoldDB" id="X0ZKH6"/>
<gene>
    <name evidence="1" type="ORF">S01H4_18472</name>
</gene>
<protein>
    <submittedName>
        <fullName evidence="1">Uncharacterized protein</fullName>
    </submittedName>
</protein>
<organism evidence="1">
    <name type="scientific">marine sediment metagenome</name>
    <dbReference type="NCBI Taxonomy" id="412755"/>
    <lineage>
        <taxon>unclassified sequences</taxon>
        <taxon>metagenomes</taxon>
        <taxon>ecological metagenomes</taxon>
    </lineage>
</organism>
<dbReference type="EMBL" id="BART01008191">
    <property type="protein sequence ID" value="GAG70150.1"/>
    <property type="molecule type" value="Genomic_DNA"/>
</dbReference>